<protein>
    <recommendedName>
        <fullName evidence="4">Lipoprotein</fullName>
    </recommendedName>
</protein>
<sequence length="158" mass="16580">MNMFQSVVSKILFSLVALVSSLALASCGSLMPKEAPGPVYDVRSAVVVSGPKVPPAVLAGVGDRVNKAINATVRKEVYPRVVLTIRVVSVAKEQGYDKSQSSAKITVDAASVDDGTVIAVSQFEVLSRSNLSDASDEILAENISARIRSIFTLSPGSE</sequence>
<accession>A0A7W6GD18</accession>
<evidence type="ECO:0008006" key="4">
    <source>
        <dbReference type="Google" id="ProtNLM"/>
    </source>
</evidence>
<gene>
    <name evidence="2" type="ORF">GGQ67_004313</name>
</gene>
<proteinExistence type="predicted"/>
<feature type="signal peptide" evidence="1">
    <location>
        <begin position="1"/>
        <end position="25"/>
    </location>
</feature>
<dbReference type="AlphaFoldDB" id="A0A7W6GD18"/>
<evidence type="ECO:0000313" key="2">
    <source>
        <dbReference type="EMBL" id="MBB3966625.1"/>
    </source>
</evidence>
<keyword evidence="1" id="KW-0732">Signal</keyword>
<organism evidence="2 3">
    <name type="scientific">Rhizobium metallidurans</name>
    <dbReference type="NCBI Taxonomy" id="1265931"/>
    <lineage>
        <taxon>Bacteria</taxon>
        <taxon>Pseudomonadati</taxon>
        <taxon>Pseudomonadota</taxon>
        <taxon>Alphaproteobacteria</taxon>
        <taxon>Hyphomicrobiales</taxon>
        <taxon>Rhizobiaceae</taxon>
        <taxon>Rhizobium/Agrobacterium group</taxon>
        <taxon>Rhizobium</taxon>
    </lineage>
</organism>
<reference evidence="2 3" key="1">
    <citation type="submission" date="2020-08" db="EMBL/GenBank/DDBJ databases">
        <title>Genomic Encyclopedia of Type Strains, Phase IV (KMG-IV): sequencing the most valuable type-strain genomes for metagenomic binning, comparative biology and taxonomic classification.</title>
        <authorList>
            <person name="Goeker M."/>
        </authorList>
    </citation>
    <scope>NUCLEOTIDE SEQUENCE [LARGE SCALE GENOMIC DNA]</scope>
    <source>
        <strain evidence="2 3">DSM 26575</strain>
    </source>
</reference>
<keyword evidence="3" id="KW-1185">Reference proteome</keyword>
<dbReference type="Proteomes" id="UP000582090">
    <property type="component" value="Unassembled WGS sequence"/>
</dbReference>
<feature type="chain" id="PRO_5030811426" description="Lipoprotein" evidence="1">
    <location>
        <begin position="26"/>
        <end position="158"/>
    </location>
</feature>
<comment type="caution">
    <text evidence="2">The sequence shown here is derived from an EMBL/GenBank/DDBJ whole genome shotgun (WGS) entry which is preliminary data.</text>
</comment>
<dbReference type="EMBL" id="JACIDW010000019">
    <property type="protein sequence ID" value="MBB3966625.1"/>
    <property type="molecule type" value="Genomic_DNA"/>
</dbReference>
<evidence type="ECO:0000256" key="1">
    <source>
        <dbReference type="SAM" id="SignalP"/>
    </source>
</evidence>
<evidence type="ECO:0000313" key="3">
    <source>
        <dbReference type="Proteomes" id="UP000582090"/>
    </source>
</evidence>
<name>A0A7W6GD18_9HYPH</name>